<evidence type="ECO:0000313" key="2">
    <source>
        <dbReference type="EMBL" id="QCD89295.1"/>
    </source>
</evidence>
<feature type="region of interest" description="Disordered" evidence="1">
    <location>
        <begin position="138"/>
        <end position="182"/>
    </location>
</feature>
<evidence type="ECO:0000313" key="3">
    <source>
        <dbReference type="Proteomes" id="UP000501690"/>
    </source>
</evidence>
<evidence type="ECO:0000256" key="1">
    <source>
        <dbReference type="SAM" id="MobiDB-lite"/>
    </source>
</evidence>
<gene>
    <name evidence="2" type="ORF">DEO72_LG4g239</name>
</gene>
<proteinExistence type="predicted"/>
<sequence length="299" mass="32753">MLGGVPKYEHSSQRPKTTKLVSQLLRRVIFLDPSVLATTSTLANPSHNSRVPRVHSPSRATTQEMLFRATTQGIPCALTPIPSHNSRIKNTNTVVVKIACQGTHTTRRYALLDRLEAATLRSCHLPWPPSTFDCRCSSSDAAPVAPSRKPKPTPLLQSESAPALSPPHVLQPPPRRDDNCRDNDHRLLALMSLARASGSTSVPAYQIQVCHQKGDIPIAAASFGTRTHRHSTMLNTFLAASPSPATSAIRATIAAVLEREPISTFPQQQWNQPLRRFCRHRGNPGGSSTETLNGLERKR</sequence>
<dbReference type="EMBL" id="CP039348">
    <property type="protein sequence ID" value="QCD89295.1"/>
    <property type="molecule type" value="Genomic_DNA"/>
</dbReference>
<feature type="region of interest" description="Disordered" evidence="1">
    <location>
        <begin position="278"/>
        <end position="299"/>
    </location>
</feature>
<accession>A0A4D6LLV4</accession>
<reference evidence="2 3" key="1">
    <citation type="submission" date="2019-04" db="EMBL/GenBank/DDBJ databases">
        <title>An improved genome assembly and genetic linkage map for asparagus bean, Vigna unguiculata ssp. sesquipedialis.</title>
        <authorList>
            <person name="Xia Q."/>
            <person name="Zhang R."/>
            <person name="Dong Y."/>
        </authorList>
    </citation>
    <scope>NUCLEOTIDE SEQUENCE [LARGE SCALE GENOMIC DNA]</scope>
    <source>
        <tissue evidence="2">Leaf</tissue>
    </source>
</reference>
<dbReference type="AlphaFoldDB" id="A0A4D6LLV4"/>
<dbReference type="Proteomes" id="UP000501690">
    <property type="component" value="Linkage Group LG4"/>
</dbReference>
<keyword evidence="3" id="KW-1185">Reference proteome</keyword>
<organism evidence="2 3">
    <name type="scientific">Vigna unguiculata</name>
    <name type="common">Cowpea</name>
    <dbReference type="NCBI Taxonomy" id="3917"/>
    <lineage>
        <taxon>Eukaryota</taxon>
        <taxon>Viridiplantae</taxon>
        <taxon>Streptophyta</taxon>
        <taxon>Embryophyta</taxon>
        <taxon>Tracheophyta</taxon>
        <taxon>Spermatophyta</taxon>
        <taxon>Magnoliopsida</taxon>
        <taxon>eudicotyledons</taxon>
        <taxon>Gunneridae</taxon>
        <taxon>Pentapetalae</taxon>
        <taxon>rosids</taxon>
        <taxon>fabids</taxon>
        <taxon>Fabales</taxon>
        <taxon>Fabaceae</taxon>
        <taxon>Papilionoideae</taxon>
        <taxon>50 kb inversion clade</taxon>
        <taxon>NPAAA clade</taxon>
        <taxon>indigoferoid/millettioid clade</taxon>
        <taxon>Phaseoleae</taxon>
        <taxon>Vigna</taxon>
    </lineage>
</organism>
<protein>
    <submittedName>
        <fullName evidence="2">Uncharacterized protein</fullName>
    </submittedName>
</protein>
<name>A0A4D6LLV4_VIGUN</name>